<accession>A0A066WJ01</accession>
<keyword evidence="2" id="KW-1185">Reference proteome</keyword>
<proteinExistence type="predicted"/>
<evidence type="ECO:0000313" key="2">
    <source>
        <dbReference type="Proteomes" id="UP000027064"/>
    </source>
</evidence>
<comment type="caution">
    <text evidence="1">The sequence shown here is derived from an EMBL/GenBank/DDBJ whole genome shotgun (WGS) entry which is preliminary data.</text>
</comment>
<gene>
    <name evidence="1" type="ORF">FEM21_31130</name>
</gene>
<reference evidence="1 2" key="1">
    <citation type="submission" date="2014-05" db="EMBL/GenBank/DDBJ databases">
        <title>Genome Sequence of Flavobacterium sp. EM1321.</title>
        <authorList>
            <person name="Shin S.-K."/>
            <person name="Yi H."/>
        </authorList>
    </citation>
    <scope>NUCLEOTIDE SEQUENCE [LARGE SCALE GENOMIC DNA]</scope>
    <source>
        <strain evidence="1 2">EM1321</strain>
    </source>
</reference>
<dbReference type="EMBL" id="JNCA01000034">
    <property type="protein sequence ID" value="KDN53796.1"/>
    <property type="molecule type" value="Genomic_DNA"/>
</dbReference>
<name>A0A066WJ01_9FLAO</name>
<dbReference type="OrthoDB" id="1442602at2"/>
<dbReference type="RefSeq" id="WP_035662381.1">
    <property type="nucleotide sequence ID" value="NZ_JNCA01000034.1"/>
</dbReference>
<organism evidence="1 2">
    <name type="scientific">Flavobacterium seoulense</name>
    <dbReference type="NCBI Taxonomy" id="1492738"/>
    <lineage>
        <taxon>Bacteria</taxon>
        <taxon>Pseudomonadati</taxon>
        <taxon>Bacteroidota</taxon>
        <taxon>Flavobacteriia</taxon>
        <taxon>Flavobacteriales</taxon>
        <taxon>Flavobacteriaceae</taxon>
        <taxon>Flavobacterium</taxon>
    </lineage>
</organism>
<sequence length="111" mass="12930">MKVDQKDHTITIKDTQGNFTAFLMKVTHQYKSYENHNIIIDLLGYKEELPVSDLKLFLPMSKKHKKTKKSFVVVVADFDYNALPEKFTVVPSLLEAHDIIEMEEIERDLGF</sequence>
<dbReference type="eggNOG" id="ENOG5032SIN">
    <property type="taxonomic scope" value="Bacteria"/>
</dbReference>
<dbReference type="PATRIC" id="fig|1492738.3.peg.3098"/>
<dbReference type="STRING" id="1492738.FEM21_31130"/>
<evidence type="ECO:0000313" key="1">
    <source>
        <dbReference type="EMBL" id="KDN53796.1"/>
    </source>
</evidence>
<dbReference type="AlphaFoldDB" id="A0A066WJ01"/>
<protein>
    <submittedName>
        <fullName evidence="1">Ribonuclease Z</fullName>
    </submittedName>
</protein>
<dbReference type="Proteomes" id="UP000027064">
    <property type="component" value="Unassembled WGS sequence"/>
</dbReference>